<comment type="caution">
    <text evidence="1">The sequence shown here is derived from an EMBL/GenBank/DDBJ whole genome shotgun (WGS) entry which is preliminary data.</text>
</comment>
<sequence length="196" mass="21015">MGGGGEKIFLLNNNILAGVAGITSDANSLVNYARNAAQRHLLTYDEEIPVEMLAKTLCDMKQGYTQFGGANNSNAQSLLKQDYKDDITLDEAKALALKIMSKTMDSTKLGSEKRAYHAFPLGNNTAPMLTIHARPPVEFATMTLHPETKEPVAKIFRAEELDELLRKLELGGTPDSEVSQGSGGGGAQEGSISVST</sequence>
<evidence type="ECO:0000313" key="1">
    <source>
        <dbReference type="EMBL" id="KAJ9102972.1"/>
    </source>
</evidence>
<organism evidence="1 2">
    <name type="scientific">Naganishia cerealis</name>
    <dbReference type="NCBI Taxonomy" id="610337"/>
    <lineage>
        <taxon>Eukaryota</taxon>
        <taxon>Fungi</taxon>
        <taxon>Dikarya</taxon>
        <taxon>Basidiomycota</taxon>
        <taxon>Agaricomycotina</taxon>
        <taxon>Tremellomycetes</taxon>
        <taxon>Filobasidiales</taxon>
        <taxon>Filobasidiaceae</taxon>
        <taxon>Naganishia</taxon>
    </lineage>
</organism>
<gene>
    <name evidence="1" type="ORF">QFC19_004529</name>
</gene>
<dbReference type="Proteomes" id="UP001241377">
    <property type="component" value="Unassembled WGS sequence"/>
</dbReference>
<dbReference type="EMBL" id="JASBWR010000048">
    <property type="protein sequence ID" value="KAJ9102972.1"/>
    <property type="molecule type" value="Genomic_DNA"/>
</dbReference>
<accession>A0ACC2VVQ0</accession>
<protein>
    <submittedName>
        <fullName evidence="1">Uncharacterized protein</fullName>
    </submittedName>
</protein>
<evidence type="ECO:0000313" key="2">
    <source>
        <dbReference type="Proteomes" id="UP001241377"/>
    </source>
</evidence>
<reference evidence="1" key="1">
    <citation type="submission" date="2023-04" db="EMBL/GenBank/DDBJ databases">
        <title>Draft Genome sequencing of Naganishia species isolated from polar environments using Oxford Nanopore Technology.</title>
        <authorList>
            <person name="Leo P."/>
            <person name="Venkateswaran K."/>
        </authorList>
    </citation>
    <scope>NUCLEOTIDE SEQUENCE</scope>
    <source>
        <strain evidence="1">MNA-CCFEE 5261</strain>
    </source>
</reference>
<name>A0ACC2VVQ0_9TREE</name>
<proteinExistence type="predicted"/>
<keyword evidence="2" id="KW-1185">Reference proteome</keyword>